<dbReference type="GO" id="GO:0005634">
    <property type="term" value="C:nucleus"/>
    <property type="evidence" value="ECO:0007669"/>
    <property type="project" value="UniProtKB-SubCell"/>
</dbReference>
<reference evidence="8 9" key="1">
    <citation type="submission" date="2015-10" db="EMBL/GenBank/DDBJ databases">
        <title>Draft genomes sequences of Candida glabrata isolates 1A, 1B, 2A, 2B, 3A and 3B.</title>
        <authorList>
            <person name="Haavelsrud O.E."/>
            <person name="Gaustad P."/>
        </authorList>
    </citation>
    <scope>NUCLEOTIDE SEQUENCE [LARGE SCALE GENOMIC DNA]</scope>
    <source>
        <strain evidence="8">910700640</strain>
    </source>
</reference>
<dbReference type="VEuPathDB" id="FungiDB:B1J91_J03608g"/>
<dbReference type="Pfam" id="PF00250">
    <property type="entry name" value="Forkhead"/>
    <property type="match status" value="1"/>
</dbReference>
<name>A0A0W0CFA9_CANGB</name>
<dbReference type="PRINTS" id="PR00053">
    <property type="entry name" value="FORKHEAD"/>
</dbReference>
<dbReference type="GO" id="GO:0034599">
    <property type="term" value="P:cellular response to oxidative stress"/>
    <property type="evidence" value="ECO:0007669"/>
    <property type="project" value="EnsemblFungi"/>
</dbReference>
<dbReference type="FunFam" id="1.10.10.10:FF:000260">
    <property type="entry name" value="Forkhead transcription factor (Sep1)"/>
    <property type="match status" value="1"/>
</dbReference>
<dbReference type="InterPro" id="IPR030456">
    <property type="entry name" value="TF_fork_head_CS_2"/>
</dbReference>
<dbReference type="InterPro" id="IPR001766">
    <property type="entry name" value="Fork_head_dom"/>
</dbReference>
<dbReference type="EMBL" id="LLZZ01000178">
    <property type="protein sequence ID" value="KTA95900.1"/>
    <property type="molecule type" value="Genomic_DNA"/>
</dbReference>
<sequence length="548" mass="61014">MEPEFISMYNLHSTSPANIFIDTSNMKKRAMDEALITPPKSTPAKSRLVKNPPMGDSSDSRPLSPARSSPITTTKAKRQKTVGSARSNGTLTLEELFESLAKRKESGDKNSKPQYSYAVLICLAILQSPEGKLTLSQIYCWISVHFPYYRPKDASWQNSIRHNLSLNSAFTKTEKSSDGKGHFWQVKVGSESKFFKGDYGDYENLRKQVQTIEKYFDIDPAMLEEFDNEKPTYLNRESTNEKKNTSNAQTSASESSSISSTPNADSSFTDLNSTFSIKVSPPEDKPKDGSISQGKEEVFNFGMVIRQNDHNLLDSPYPMKKTELPEIATPLSKSKTERLPTIGDIQDPITTLNPLNSPPNMRRYMCSFNSSFDTDSPSHARHEPSTLLGPVPMSSSPTTLPQITTPYVNRYSEDTTHLKLPPIQVNVLKTPEVNSITNVKTPARFTETPKDSNSILRKLQTPSHLFEDTYLSPMFRAMGTPLKFSATPCDTKHNNLSPRSQQIPGFHKATKFPSSGLFGVDIFSVLKRAGSTSSNAQDKKDESNDGSK</sequence>
<feature type="compositionally biased region" description="Polar residues" evidence="7">
    <location>
        <begin position="393"/>
        <end position="402"/>
    </location>
</feature>
<dbReference type="VEuPathDB" id="FungiDB:CAGL0J03608g"/>
<dbReference type="SUPFAM" id="SSF46785">
    <property type="entry name" value="Winged helix' DNA-binding domain"/>
    <property type="match status" value="1"/>
</dbReference>
<feature type="region of interest" description="Disordered" evidence="7">
    <location>
        <begin position="228"/>
        <end position="293"/>
    </location>
</feature>
<keyword evidence="4" id="KW-0804">Transcription</keyword>
<dbReference type="PROSITE" id="PS00658">
    <property type="entry name" value="FORK_HEAD_2"/>
    <property type="match status" value="1"/>
</dbReference>
<evidence type="ECO:0000256" key="4">
    <source>
        <dbReference type="ARBA" id="ARBA00023163"/>
    </source>
</evidence>
<feature type="compositionally biased region" description="Basic and acidic residues" evidence="7">
    <location>
        <begin position="281"/>
        <end position="293"/>
    </location>
</feature>
<keyword evidence="3 6" id="KW-0238">DNA-binding</keyword>
<evidence type="ECO:0000256" key="5">
    <source>
        <dbReference type="ARBA" id="ARBA00023242"/>
    </source>
</evidence>
<evidence type="ECO:0000256" key="3">
    <source>
        <dbReference type="ARBA" id="ARBA00023125"/>
    </source>
</evidence>
<dbReference type="OrthoDB" id="5954824at2759"/>
<evidence type="ECO:0000256" key="1">
    <source>
        <dbReference type="ARBA" id="ARBA00004123"/>
    </source>
</evidence>
<evidence type="ECO:0000313" key="9">
    <source>
        <dbReference type="Proteomes" id="UP000054886"/>
    </source>
</evidence>
<feature type="DNA-binding region" description="Fork-head" evidence="6">
    <location>
        <begin position="112"/>
        <end position="195"/>
    </location>
</feature>
<organism evidence="8 9">
    <name type="scientific">Candida glabrata</name>
    <name type="common">Yeast</name>
    <name type="synonym">Torulopsis glabrata</name>
    <dbReference type="NCBI Taxonomy" id="5478"/>
    <lineage>
        <taxon>Eukaryota</taxon>
        <taxon>Fungi</taxon>
        <taxon>Dikarya</taxon>
        <taxon>Ascomycota</taxon>
        <taxon>Saccharomycotina</taxon>
        <taxon>Saccharomycetes</taxon>
        <taxon>Saccharomycetales</taxon>
        <taxon>Saccharomycetaceae</taxon>
        <taxon>Nakaseomyces</taxon>
    </lineage>
</organism>
<dbReference type="GO" id="GO:0007005">
    <property type="term" value="P:mitochondrion organization"/>
    <property type="evidence" value="ECO:0007669"/>
    <property type="project" value="EnsemblFungi"/>
</dbReference>
<dbReference type="PROSITE" id="PS00657">
    <property type="entry name" value="FORK_HEAD_1"/>
    <property type="match status" value="1"/>
</dbReference>
<comment type="subcellular location">
    <subcellularLocation>
        <location evidence="1 6">Nucleus</location>
    </subcellularLocation>
</comment>
<dbReference type="PROSITE" id="PS50039">
    <property type="entry name" value="FORK_HEAD_3"/>
    <property type="match status" value="1"/>
</dbReference>
<dbReference type="AlphaFoldDB" id="A0A0W0CFA9"/>
<dbReference type="SMART" id="SM00339">
    <property type="entry name" value="FH"/>
    <property type="match status" value="1"/>
</dbReference>
<evidence type="ECO:0000256" key="6">
    <source>
        <dbReference type="PROSITE-ProRule" id="PRU00089"/>
    </source>
</evidence>
<keyword evidence="5 6" id="KW-0539">Nucleus</keyword>
<dbReference type="CDD" id="cd00059">
    <property type="entry name" value="FH_FOX"/>
    <property type="match status" value="1"/>
</dbReference>
<dbReference type="InterPro" id="IPR036388">
    <property type="entry name" value="WH-like_DNA-bd_sf"/>
</dbReference>
<dbReference type="GO" id="GO:0034246">
    <property type="term" value="F:mitochondrial transcription factor activity"/>
    <property type="evidence" value="ECO:0007669"/>
    <property type="project" value="EnsemblFungi"/>
</dbReference>
<comment type="caution">
    <text evidence="8">The sequence shown here is derived from an EMBL/GenBank/DDBJ whole genome shotgun (WGS) entry which is preliminary data.</text>
</comment>
<dbReference type="InterPro" id="IPR018122">
    <property type="entry name" value="TF_fork_head_CS_1"/>
</dbReference>
<dbReference type="GO" id="GO:0000785">
    <property type="term" value="C:chromatin"/>
    <property type="evidence" value="ECO:0007669"/>
    <property type="project" value="EnsemblFungi"/>
</dbReference>
<dbReference type="InterPro" id="IPR036390">
    <property type="entry name" value="WH_DNA-bd_sf"/>
</dbReference>
<evidence type="ECO:0000313" key="8">
    <source>
        <dbReference type="EMBL" id="KTA95900.1"/>
    </source>
</evidence>
<dbReference type="GO" id="GO:0001228">
    <property type="term" value="F:DNA-binding transcription activator activity, RNA polymerase II-specific"/>
    <property type="evidence" value="ECO:0007669"/>
    <property type="project" value="UniProtKB-ARBA"/>
</dbReference>
<dbReference type="VEuPathDB" id="FungiDB:GVI51_J03443"/>
<dbReference type="PhylomeDB" id="A0A0W0CFA9"/>
<gene>
    <name evidence="8" type="ORF">AO440_002937</name>
</gene>
<dbReference type="PANTHER" id="PTHR45881">
    <property type="entry name" value="CHECKPOINT SUPPRESSOR 1-LIKE, ISOFORM A-RELATED"/>
    <property type="match status" value="1"/>
</dbReference>
<dbReference type="PANTHER" id="PTHR45881:SF1">
    <property type="entry name" value="FORK HEAD PROTEIN HOMOLOG 2"/>
    <property type="match status" value="1"/>
</dbReference>
<evidence type="ECO:0000256" key="2">
    <source>
        <dbReference type="ARBA" id="ARBA00023015"/>
    </source>
</evidence>
<feature type="region of interest" description="Disordered" evidence="7">
    <location>
        <begin position="35"/>
        <end position="85"/>
    </location>
</feature>
<evidence type="ECO:0000256" key="7">
    <source>
        <dbReference type="SAM" id="MobiDB-lite"/>
    </source>
</evidence>
<dbReference type="GO" id="GO:0005739">
    <property type="term" value="C:mitochondrion"/>
    <property type="evidence" value="ECO:0007669"/>
    <property type="project" value="EnsemblFungi"/>
</dbReference>
<feature type="compositionally biased region" description="Polar residues" evidence="7">
    <location>
        <begin position="265"/>
        <end position="277"/>
    </location>
</feature>
<dbReference type="Proteomes" id="UP000054886">
    <property type="component" value="Unassembled WGS sequence"/>
</dbReference>
<feature type="region of interest" description="Disordered" evidence="7">
    <location>
        <begin position="373"/>
        <end position="402"/>
    </location>
</feature>
<dbReference type="Gene3D" id="1.10.10.10">
    <property type="entry name" value="Winged helix-like DNA-binding domain superfamily/Winged helix DNA-binding domain"/>
    <property type="match status" value="1"/>
</dbReference>
<dbReference type="GO" id="GO:0000978">
    <property type="term" value="F:RNA polymerase II cis-regulatory region sequence-specific DNA binding"/>
    <property type="evidence" value="ECO:0007669"/>
    <property type="project" value="UniProtKB-ARBA"/>
</dbReference>
<keyword evidence="2" id="KW-0805">Transcription regulation</keyword>
<dbReference type="GO" id="GO:0051300">
    <property type="term" value="P:spindle pole body organization"/>
    <property type="evidence" value="ECO:0007669"/>
    <property type="project" value="EnsemblFungi"/>
</dbReference>
<dbReference type="VEuPathDB" id="FungiDB:GWK60_J03421"/>
<accession>A0A0W0CFA9</accession>
<dbReference type="GO" id="GO:1903108">
    <property type="term" value="P:regulation of mitochondrial transcription"/>
    <property type="evidence" value="ECO:0007669"/>
    <property type="project" value="EnsemblFungi"/>
</dbReference>
<feature type="compositionally biased region" description="Low complexity" evidence="7">
    <location>
        <begin position="245"/>
        <end position="264"/>
    </location>
</feature>
<protein>
    <submittedName>
        <fullName evidence="8">Forkhead transcription factor HCM1</fullName>
    </submittedName>
</protein>
<proteinExistence type="predicted"/>
<dbReference type="OMA" id="DVYSVWK"/>